<dbReference type="PANTHER" id="PTHR42695:SF5">
    <property type="entry name" value="GLUTAMINE AMIDOTRANSFERASE YLR126C-RELATED"/>
    <property type="match status" value="1"/>
</dbReference>
<accession>A0A9Q8QUX3</accession>
<dbReference type="GeneID" id="72072609"/>
<sequence length="258" mass="28028">MGGGDDNKGAFRLAVLECDTPVPAVEQARGSYGEVFRQLLTKGLAGVHDNKFKGAEFALSKWDVVRSREYPKAEDVDGILLTGSKHTAFADDAWIVALVAYVKSFLETSSKPVVGICFGHQIIGRALGAAVGKSPGGWELSVDKIEATDEGRKILGVSSLSLHQMHRDAVLEVPQGLVNLGRSPSCAIQGLYKPGHVISFQAHPEFDGFIMDEILKTRRDQGIFTDDMFADGTSRAQRQHDGVLMATKIWEFLLATRA</sequence>
<dbReference type="InterPro" id="IPR044992">
    <property type="entry name" value="ChyE-like"/>
</dbReference>
<dbReference type="Gene3D" id="3.40.50.880">
    <property type="match status" value="1"/>
</dbReference>
<dbReference type="InterPro" id="IPR029062">
    <property type="entry name" value="Class_I_gatase-like"/>
</dbReference>
<dbReference type="PROSITE" id="PS51273">
    <property type="entry name" value="GATASE_TYPE_1"/>
    <property type="match status" value="1"/>
</dbReference>
<dbReference type="SUPFAM" id="SSF52317">
    <property type="entry name" value="Class I glutamine amidotransferase-like"/>
    <property type="match status" value="1"/>
</dbReference>
<dbReference type="Proteomes" id="UP000829364">
    <property type="component" value="Chromosome 13"/>
</dbReference>
<evidence type="ECO:0000259" key="1">
    <source>
        <dbReference type="Pfam" id="PF00117"/>
    </source>
</evidence>
<dbReference type="EMBL" id="CP086366">
    <property type="protein sequence ID" value="UNI24952.1"/>
    <property type="molecule type" value="Genomic_DNA"/>
</dbReference>
<dbReference type="KEGG" id="ptkz:JDV02_010666"/>
<dbReference type="PANTHER" id="PTHR42695">
    <property type="entry name" value="GLUTAMINE AMIDOTRANSFERASE YLR126C-RELATED"/>
    <property type="match status" value="1"/>
</dbReference>
<dbReference type="GO" id="GO:0005829">
    <property type="term" value="C:cytosol"/>
    <property type="evidence" value="ECO:0007669"/>
    <property type="project" value="TreeGrafter"/>
</dbReference>
<dbReference type="GO" id="GO:0005634">
    <property type="term" value="C:nucleus"/>
    <property type="evidence" value="ECO:0007669"/>
    <property type="project" value="TreeGrafter"/>
</dbReference>
<reference evidence="2" key="1">
    <citation type="submission" date="2021-11" db="EMBL/GenBank/DDBJ databases">
        <title>Purpureocillium_takamizusanense_genome.</title>
        <authorList>
            <person name="Nguyen N.-H."/>
        </authorList>
    </citation>
    <scope>NUCLEOTIDE SEQUENCE</scope>
    <source>
        <strain evidence="2">PT3</strain>
    </source>
</reference>
<dbReference type="RefSeq" id="XP_047848433.1">
    <property type="nucleotide sequence ID" value="XM_047992419.1"/>
</dbReference>
<organism evidence="2 3">
    <name type="scientific">Purpureocillium takamizusanense</name>
    <dbReference type="NCBI Taxonomy" id="2060973"/>
    <lineage>
        <taxon>Eukaryota</taxon>
        <taxon>Fungi</taxon>
        <taxon>Dikarya</taxon>
        <taxon>Ascomycota</taxon>
        <taxon>Pezizomycotina</taxon>
        <taxon>Sordariomycetes</taxon>
        <taxon>Hypocreomycetidae</taxon>
        <taxon>Hypocreales</taxon>
        <taxon>Ophiocordycipitaceae</taxon>
        <taxon>Purpureocillium</taxon>
    </lineage>
</organism>
<dbReference type="AlphaFoldDB" id="A0A9Q8QUX3"/>
<dbReference type="CDD" id="cd01741">
    <property type="entry name" value="GATase1_1"/>
    <property type="match status" value="1"/>
</dbReference>
<dbReference type="OrthoDB" id="92161at2759"/>
<dbReference type="Pfam" id="PF00117">
    <property type="entry name" value="GATase"/>
    <property type="match status" value="1"/>
</dbReference>
<name>A0A9Q8QUX3_9HYPO</name>
<protein>
    <recommendedName>
        <fullName evidence="1">Glutamine amidotransferase domain-containing protein</fullName>
    </recommendedName>
</protein>
<keyword evidence="3" id="KW-1185">Reference proteome</keyword>
<dbReference type="InterPro" id="IPR017926">
    <property type="entry name" value="GATASE"/>
</dbReference>
<evidence type="ECO:0000313" key="2">
    <source>
        <dbReference type="EMBL" id="UNI24952.1"/>
    </source>
</evidence>
<evidence type="ECO:0000313" key="3">
    <source>
        <dbReference type="Proteomes" id="UP000829364"/>
    </source>
</evidence>
<proteinExistence type="predicted"/>
<gene>
    <name evidence="2" type="ORF">JDV02_010666</name>
</gene>
<feature type="domain" description="Glutamine amidotransferase" evidence="1">
    <location>
        <begin position="61"/>
        <end position="207"/>
    </location>
</feature>